<sequence length="374" mass="40777">MTAAATLNSVIIADFSVRLPGSKHEAGSFDLRVDERLPGAGVTVVFGASGCGKTTLLRALAGLQPIESGYLRVKGETWHDEKESLPAHRRPVGYVFQEASLFEHLTAAGNLEFARKRAAATVNEQEVQDVIALLGLGDLLQQRPQQLSGGERQRLSIARSLLIKPELLLMDEPLAALDQTRKQEILPYLDRIRAELKIPMIYVTHALDEVTRLADHLMILSQGRVRACGPIREVLARIDVPGILGEEAGAIVEGRVTERDSEWHLIRVDFEGGQLWLRDSGEAMGQQLRVRTLARDISLSLEADQASSILNRLPAEVAAIAEDADPAMALVQLVVGAPGETRLVARISRRSVAQLALSPGKPVWAQIKSVAVLY</sequence>
<dbReference type="InterPro" id="IPR003593">
    <property type="entry name" value="AAA+_ATPase"/>
</dbReference>
<evidence type="ECO:0000256" key="8">
    <source>
        <dbReference type="ARBA" id="ARBA00023136"/>
    </source>
</evidence>
<dbReference type="GO" id="GO:0016020">
    <property type="term" value="C:membrane"/>
    <property type="evidence" value="ECO:0007669"/>
    <property type="project" value="InterPro"/>
</dbReference>
<name>A0A520S3H6_9GAMM</name>
<dbReference type="NCBIfam" id="TIGR02142">
    <property type="entry name" value="modC_ABC"/>
    <property type="match status" value="1"/>
</dbReference>
<dbReference type="GO" id="GO:0140359">
    <property type="term" value="F:ABC-type transporter activity"/>
    <property type="evidence" value="ECO:0007669"/>
    <property type="project" value="InterPro"/>
</dbReference>
<feature type="domain" description="ABC transporter" evidence="10">
    <location>
        <begin position="10"/>
        <end position="247"/>
    </location>
</feature>
<keyword evidence="4" id="KW-0997">Cell inner membrane</keyword>
<dbReference type="SUPFAM" id="SSF50331">
    <property type="entry name" value="MOP-like"/>
    <property type="match status" value="1"/>
</dbReference>
<dbReference type="Pfam" id="PF03459">
    <property type="entry name" value="TOBE"/>
    <property type="match status" value="1"/>
</dbReference>
<dbReference type="GO" id="GO:0005524">
    <property type="term" value="F:ATP binding"/>
    <property type="evidence" value="ECO:0007669"/>
    <property type="project" value="UniProtKB-KW"/>
</dbReference>
<dbReference type="Gene3D" id="3.40.50.300">
    <property type="entry name" value="P-loop containing nucleotide triphosphate hydrolases"/>
    <property type="match status" value="1"/>
</dbReference>
<evidence type="ECO:0000256" key="5">
    <source>
        <dbReference type="ARBA" id="ARBA00022741"/>
    </source>
</evidence>
<evidence type="ECO:0000256" key="9">
    <source>
        <dbReference type="PROSITE-ProRule" id="PRU01213"/>
    </source>
</evidence>
<dbReference type="PANTHER" id="PTHR43514:SF10">
    <property type="entry name" value="MOLYBDENUM IMPORT ATP-BINDING PROTEIN MODC 2"/>
    <property type="match status" value="1"/>
</dbReference>
<keyword evidence="7" id="KW-1278">Translocase</keyword>
<keyword evidence="3 9" id="KW-0500">Molybdenum</keyword>
<dbReference type="InterPro" id="IPR050334">
    <property type="entry name" value="Molybdenum_import_ModC"/>
</dbReference>
<evidence type="ECO:0000259" key="11">
    <source>
        <dbReference type="PROSITE" id="PS51866"/>
    </source>
</evidence>
<evidence type="ECO:0000313" key="13">
    <source>
        <dbReference type="Proteomes" id="UP000320404"/>
    </source>
</evidence>
<reference evidence="12 13" key="1">
    <citation type="submission" date="2019-02" db="EMBL/GenBank/DDBJ databases">
        <title>Prokaryotic population dynamics and viral predation in marine succession experiment using metagenomics: the confinement effect.</title>
        <authorList>
            <person name="Haro-Moreno J.M."/>
            <person name="Rodriguez-Valera F."/>
            <person name="Lopez-Perez M."/>
        </authorList>
    </citation>
    <scope>NUCLEOTIDE SEQUENCE [LARGE SCALE GENOMIC DNA]</scope>
    <source>
        <strain evidence="12">MED-G158</strain>
    </source>
</reference>
<dbReference type="InterPro" id="IPR027417">
    <property type="entry name" value="P-loop_NTPase"/>
</dbReference>
<evidence type="ECO:0000313" key="12">
    <source>
        <dbReference type="EMBL" id="RZO77015.1"/>
    </source>
</evidence>
<dbReference type="InterPro" id="IPR017871">
    <property type="entry name" value="ABC_transporter-like_CS"/>
</dbReference>
<feature type="domain" description="Mop" evidence="11">
    <location>
        <begin position="306"/>
        <end position="374"/>
    </location>
</feature>
<dbReference type="GO" id="GO:0015098">
    <property type="term" value="F:molybdate ion transmembrane transporter activity"/>
    <property type="evidence" value="ECO:0007669"/>
    <property type="project" value="InterPro"/>
</dbReference>
<protein>
    <submittedName>
        <fullName evidence="12">Molybdenum ABC transporter ATP-binding protein</fullName>
    </submittedName>
</protein>
<comment type="caution">
    <text evidence="12">The sequence shown here is derived from an EMBL/GenBank/DDBJ whole genome shotgun (WGS) entry which is preliminary data.</text>
</comment>
<proteinExistence type="predicted"/>
<dbReference type="PANTHER" id="PTHR43514">
    <property type="entry name" value="ABC TRANSPORTER I FAMILY MEMBER 10"/>
    <property type="match status" value="1"/>
</dbReference>
<dbReference type="InterPro" id="IPR011868">
    <property type="entry name" value="ModC_ABC_ATP-bd"/>
</dbReference>
<dbReference type="SUPFAM" id="SSF52540">
    <property type="entry name" value="P-loop containing nucleoside triphosphate hydrolases"/>
    <property type="match status" value="1"/>
</dbReference>
<gene>
    <name evidence="12" type="primary">modC</name>
    <name evidence="12" type="ORF">EVA69_02325</name>
</gene>
<dbReference type="GO" id="GO:0016887">
    <property type="term" value="F:ATP hydrolysis activity"/>
    <property type="evidence" value="ECO:0007669"/>
    <property type="project" value="InterPro"/>
</dbReference>
<evidence type="ECO:0000256" key="3">
    <source>
        <dbReference type="ARBA" id="ARBA00022505"/>
    </source>
</evidence>
<keyword evidence="2" id="KW-1003">Cell membrane</keyword>
<keyword evidence="5" id="KW-0547">Nucleotide-binding</keyword>
<dbReference type="InterPro" id="IPR003439">
    <property type="entry name" value="ABC_transporter-like_ATP-bd"/>
</dbReference>
<dbReference type="PROSITE" id="PS51866">
    <property type="entry name" value="MOP"/>
    <property type="match status" value="1"/>
</dbReference>
<evidence type="ECO:0000259" key="10">
    <source>
        <dbReference type="PROSITE" id="PS50893"/>
    </source>
</evidence>
<dbReference type="SMART" id="SM00382">
    <property type="entry name" value="AAA"/>
    <property type="match status" value="1"/>
</dbReference>
<dbReference type="InterPro" id="IPR005116">
    <property type="entry name" value="Transp-assoc_OB_typ1"/>
</dbReference>
<organism evidence="12 13">
    <name type="scientific">OM182 bacterium</name>
    <dbReference type="NCBI Taxonomy" id="2510334"/>
    <lineage>
        <taxon>Bacteria</taxon>
        <taxon>Pseudomonadati</taxon>
        <taxon>Pseudomonadota</taxon>
        <taxon>Gammaproteobacteria</taxon>
        <taxon>OMG group</taxon>
        <taxon>OM182 clade</taxon>
    </lineage>
</organism>
<keyword evidence="8" id="KW-0472">Membrane</keyword>
<dbReference type="PROSITE" id="PS00211">
    <property type="entry name" value="ABC_TRANSPORTER_1"/>
    <property type="match status" value="1"/>
</dbReference>
<dbReference type="EMBL" id="SHAH01000021">
    <property type="protein sequence ID" value="RZO77015.1"/>
    <property type="molecule type" value="Genomic_DNA"/>
</dbReference>
<evidence type="ECO:0000256" key="4">
    <source>
        <dbReference type="ARBA" id="ARBA00022519"/>
    </source>
</evidence>
<dbReference type="Pfam" id="PF00005">
    <property type="entry name" value="ABC_tran"/>
    <property type="match status" value="1"/>
</dbReference>
<accession>A0A520S3H6</accession>
<dbReference type="InterPro" id="IPR004606">
    <property type="entry name" value="Mop_domain"/>
</dbReference>
<evidence type="ECO:0000256" key="1">
    <source>
        <dbReference type="ARBA" id="ARBA00022448"/>
    </source>
</evidence>
<dbReference type="InterPro" id="IPR008995">
    <property type="entry name" value="Mo/tungstate-bd_C_term_dom"/>
</dbReference>
<keyword evidence="6 12" id="KW-0067">ATP-binding</keyword>
<evidence type="ECO:0000256" key="2">
    <source>
        <dbReference type="ARBA" id="ARBA00022475"/>
    </source>
</evidence>
<dbReference type="AlphaFoldDB" id="A0A520S3H6"/>
<dbReference type="Proteomes" id="UP000320404">
    <property type="component" value="Unassembled WGS sequence"/>
</dbReference>
<dbReference type="Gene3D" id="2.40.50.100">
    <property type="match status" value="1"/>
</dbReference>
<evidence type="ECO:0000256" key="6">
    <source>
        <dbReference type="ARBA" id="ARBA00022840"/>
    </source>
</evidence>
<keyword evidence="1" id="KW-0813">Transport</keyword>
<evidence type="ECO:0000256" key="7">
    <source>
        <dbReference type="ARBA" id="ARBA00022967"/>
    </source>
</evidence>
<dbReference type="PROSITE" id="PS50893">
    <property type="entry name" value="ABC_TRANSPORTER_2"/>
    <property type="match status" value="1"/>
</dbReference>